<comment type="caution">
    <text evidence="1">The sequence shown here is derived from an EMBL/GenBank/DDBJ whole genome shotgun (WGS) entry which is preliminary data.</text>
</comment>
<reference evidence="1 2" key="1">
    <citation type="submission" date="2023-01" db="EMBL/GenBank/DDBJ databases">
        <title>Analysis of 21 Apiospora genomes using comparative genomics revels a genus with tremendous synthesis potential of carbohydrate active enzymes and secondary metabolites.</title>
        <authorList>
            <person name="Sorensen T."/>
        </authorList>
    </citation>
    <scope>NUCLEOTIDE SEQUENCE [LARGE SCALE GENOMIC DNA]</scope>
    <source>
        <strain evidence="1 2">CBS 114990</strain>
    </source>
</reference>
<dbReference type="GeneID" id="92040710"/>
<protein>
    <submittedName>
        <fullName evidence="1">Uncharacterized protein</fullName>
    </submittedName>
</protein>
<proteinExistence type="predicted"/>
<evidence type="ECO:0000313" key="1">
    <source>
        <dbReference type="EMBL" id="KAK8088374.1"/>
    </source>
</evidence>
<dbReference type="Proteomes" id="UP001433268">
    <property type="component" value="Unassembled WGS sequence"/>
</dbReference>
<name>A0ABR1WYY0_9PEZI</name>
<sequence length="224" mass="26017">MKVIKNILGHCPELEQLRWDLNTQSWSEILPDDEHDSTCLGPGGQALKEFRLVNRDYDYELPQSFLEEEVLPMPLRCFQGLAKLEKLRVDLEGLARVTVTEVCLPASLKELEVVVACEGDFHRHWYQPDMDEYEDREEEKRFDWGEPRDTWLSLCFVKLDKAVSSGQLPNSRTLVVDHELDPESCELIAFDRWKAYYEHIAAILGKHNIMLSWTWSSEQGAPHS</sequence>
<dbReference type="EMBL" id="JAQQWN010000004">
    <property type="protein sequence ID" value="KAK8088374.1"/>
    <property type="molecule type" value="Genomic_DNA"/>
</dbReference>
<evidence type="ECO:0000313" key="2">
    <source>
        <dbReference type="Proteomes" id="UP001433268"/>
    </source>
</evidence>
<accession>A0ABR1WYY0</accession>
<organism evidence="1 2">
    <name type="scientific">Apiospora hydei</name>
    <dbReference type="NCBI Taxonomy" id="1337664"/>
    <lineage>
        <taxon>Eukaryota</taxon>
        <taxon>Fungi</taxon>
        <taxon>Dikarya</taxon>
        <taxon>Ascomycota</taxon>
        <taxon>Pezizomycotina</taxon>
        <taxon>Sordariomycetes</taxon>
        <taxon>Xylariomycetidae</taxon>
        <taxon>Amphisphaeriales</taxon>
        <taxon>Apiosporaceae</taxon>
        <taxon>Apiospora</taxon>
    </lineage>
</organism>
<dbReference type="RefSeq" id="XP_066671268.1">
    <property type="nucleotide sequence ID" value="XM_066807650.1"/>
</dbReference>
<gene>
    <name evidence="1" type="ORF">PG997_003335</name>
</gene>
<keyword evidence="2" id="KW-1185">Reference proteome</keyword>